<reference evidence="3" key="1">
    <citation type="submission" date="2016-09" db="EMBL/GenBank/DDBJ databases">
        <authorList>
            <person name="Lysoe E."/>
        </authorList>
    </citation>
    <scope>NUCLEOTIDE SEQUENCE [LARGE SCALE GENOMIC DNA]</scope>
    <source>
        <strain evidence="3">LJ96T</strain>
    </source>
</reference>
<dbReference type="PROSITE" id="PS51819">
    <property type="entry name" value="VOC"/>
    <property type="match status" value="1"/>
</dbReference>
<dbReference type="SUPFAM" id="SSF54593">
    <property type="entry name" value="Glyoxalase/Bleomycin resistance protein/Dihydroxybiphenyl dioxygenase"/>
    <property type="match status" value="1"/>
</dbReference>
<dbReference type="EMBL" id="CP017480">
    <property type="protein sequence ID" value="APG06610.1"/>
    <property type="molecule type" value="Genomic_DNA"/>
</dbReference>
<protein>
    <submittedName>
        <fullName evidence="2">Glyoxalase</fullName>
    </submittedName>
</protein>
<organism evidence="2 3">
    <name type="scientific">Luteibacter rhizovicinus DSM 16549</name>
    <dbReference type="NCBI Taxonomy" id="1440763"/>
    <lineage>
        <taxon>Bacteria</taxon>
        <taxon>Pseudomonadati</taxon>
        <taxon>Pseudomonadota</taxon>
        <taxon>Gammaproteobacteria</taxon>
        <taxon>Lysobacterales</taxon>
        <taxon>Rhodanobacteraceae</taxon>
        <taxon>Luteibacter</taxon>
    </lineage>
</organism>
<gene>
    <name evidence="2" type="ORF">BJI69_17495</name>
</gene>
<feature type="domain" description="VOC" evidence="1">
    <location>
        <begin position="15"/>
        <end position="151"/>
    </location>
</feature>
<dbReference type="InterPro" id="IPR029068">
    <property type="entry name" value="Glyas_Bleomycin-R_OHBP_Dase"/>
</dbReference>
<dbReference type="InterPro" id="IPR037523">
    <property type="entry name" value="VOC_core"/>
</dbReference>
<dbReference type="Proteomes" id="UP000182987">
    <property type="component" value="Chromosome"/>
</dbReference>
<accession>A0A1L3F020</accession>
<dbReference type="Pfam" id="PF00903">
    <property type="entry name" value="Glyoxalase"/>
    <property type="match status" value="1"/>
</dbReference>
<name>A0A1L3F020_9GAMM</name>
<dbReference type="STRING" id="1440763.BJI69_17495"/>
<proteinExistence type="predicted"/>
<dbReference type="OrthoDB" id="9794917at2"/>
<dbReference type="Gene3D" id="3.10.180.10">
    <property type="entry name" value="2,3-Dihydroxybiphenyl 1,2-Dioxygenase, domain 1"/>
    <property type="match status" value="1"/>
</dbReference>
<keyword evidence="3" id="KW-1185">Reference proteome</keyword>
<dbReference type="RefSeq" id="WP_046967781.1">
    <property type="nucleotide sequence ID" value="NZ_CP017480.1"/>
</dbReference>
<evidence type="ECO:0000313" key="3">
    <source>
        <dbReference type="Proteomes" id="UP000182987"/>
    </source>
</evidence>
<dbReference type="KEGG" id="lrz:BJI69_17495"/>
<evidence type="ECO:0000313" key="2">
    <source>
        <dbReference type="EMBL" id="APG06610.1"/>
    </source>
</evidence>
<sequence>MSASESPRPLPFDMTLEIVVVPVTDVDRAKQFYAKLGWRLDADFPAPDGFRVVQFTPPGSGCSVMMGSNITTASPGSARALHLVVRDLEAARAELVSRGVDVSEPFHDATGIFHRADGSRDVAGPHPERKSYGSFARFNDPDGNEWFMQEITQRLPGR</sequence>
<dbReference type="AlphaFoldDB" id="A0A1L3F020"/>
<dbReference type="InterPro" id="IPR004360">
    <property type="entry name" value="Glyas_Fos-R_dOase_dom"/>
</dbReference>
<evidence type="ECO:0000259" key="1">
    <source>
        <dbReference type="PROSITE" id="PS51819"/>
    </source>
</evidence>